<reference evidence="1" key="1">
    <citation type="submission" date="2022-02" db="EMBL/GenBank/DDBJ databases">
        <title>Plant Genome Project.</title>
        <authorList>
            <person name="Zhang R.-G."/>
        </authorList>
    </citation>
    <scope>NUCLEOTIDE SEQUENCE</scope>
    <source>
        <strain evidence="1">AT1</strain>
    </source>
</reference>
<organism evidence="1 2">
    <name type="scientific">Rhododendron molle</name>
    <name type="common">Chinese azalea</name>
    <name type="synonym">Azalea mollis</name>
    <dbReference type="NCBI Taxonomy" id="49168"/>
    <lineage>
        <taxon>Eukaryota</taxon>
        <taxon>Viridiplantae</taxon>
        <taxon>Streptophyta</taxon>
        <taxon>Embryophyta</taxon>
        <taxon>Tracheophyta</taxon>
        <taxon>Spermatophyta</taxon>
        <taxon>Magnoliopsida</taxon>
        <taxon>eudicotyledons</taxon>
        <taxon>Gunneridae</taxon>
        <taxon>Pentapetalae</taxon>
        <taxon>asterids</taxon>
        <taxon>Ericales</taxon>
        <taxon>Ericaceae</taxon>
        <taxon>Ericoideae</taxon>
        <taxon>Rhodoreae</taxon>
        <taxon>Rhododendron</taxon>
    </lineage>
</organism>
<protein>
    <submittedName>
        <fullName evidence="1">Uncharacterized protein</fullName>
    </submittedName>
</protein>
<gene>
    <name evidence="1" type="ORF">RHMOL_Rhmol03G0253800</name>
</gene>
<evidence type="ECO:0000313" key="1">
    <source>
        <dbReference type="EMBL" id="KAI8565372.1"/>
    </source>
</evidence>
<keyword evidence="2" id="KW-1185">Reference proteome</keyword>
<proteinExistence type="predicted"/>
<accession>A0ACC0PI31</accession>
<sequence length="361" mass="40791">MPMFLSEEEYESCSHDASLVAEKADAFIRELYNQLEKYKAQTRSGALPLLPHQIYLKATDQKDGEIIQRLSTEASELRALLDHKNSEIREKNAAINGYLDEMETLTCSAALKEARLKEIELELVQSRASCTRLSEELSSSKDAAVANQGRYLAEISTATSRARLYKALKDTYERRLEWAKSARKEFEKEAACLKEKLEKEYEAEVEKNKDLKEKLKEYEAEVEKNKEKLEKHEAGVETNSTQSGVKRPVDWDPKKIFVGGIPRTVTEDKFKEFFSAYGTVVWHEIIRDLDSGLPRGFGFVVFDSAQVVDNILINGDYIDMEGAKVEIKRARPKEKPAPAPAPSYGSLPGYSGGYVQQSCPV</sequence>
<comment type="caution">
    <text evidence="1">The sequence shown here is derived from an EMBL/GenBank/DDBJ whole genome shotgun (WGS) entry which is preliminary data.</text>
</comment>
<name>A0ACC0PI31_RHOML</name>
<dbReference type="EMBL" id="CM046390">
    <property type="protein sequence ID" value="KAI8565372.1"/>
    <property type="molecule type" value="Genomic_DNA"/>
</dbReference>
<dbReference type="Proteomes" id="UP001062846">
    <property type="component" value="Chromosome 3"/>
</dbReference>
<evidence type="ECO:0000313" key="2">
    <source>
        <dbReference type="Proteomes" id="UP001062846"/>
    </source>
</evidence>